<dbReference type="InterPro" id="IPR046000">
    <property type="entry name" value="DUF5956"/>
</dbReference>
<gene>
    <name evidence="2" type="ORF">Vqi01_34640</name>
</gene>
<proteinExistence type="predicted"/>
<organism evidence="2 3">
    <name type="scientific">Micromonospora qiuiae</name>
    <dbReference type="NCBI Taxonomy" id="502268"/>
    <lineage>
        <taxon>Bacteria</taxon>
        <taxon>Bacillati</taxon>
        <taxon>Actinomycetota</taxon>
        <taxon>Actinomycetes</taxon>
        <taxon>Micromonosporales</taxon>
        <taxon>Micromonosporaceae</taxon>
        <taxon>Micromonospora</taxon>
    </lineage>
</organism>
<reference evidence="2 3" key="1">
    <citation type="submission" date="2021-01" db="EMBL/GenBank/DDBJ databases">
        <title>Whole genome shotgun sequence of Verrucosispora qiuiae NBRC 106684.</title>
        <authorList>
            <person name="Komaki H."/>
            <person name="Tamura T."/>
        </authorList>
    </citation>
    <scope>NUCLEOTIDE SEQUENCE [LARGE SCALE GENOMIC DNA]</scope>
    <source>
        <strain evidence="2 3">NBRC 106684</strain>
    </source>
</reference>
<accession>A0ABQ4JDR2</accession>
<name>A0ABQ4JDR2_9ACTN</name>
<evidence type="ECO:0000313" key="2">
    <source>
        <dbReference type="EMBL" id="GIJ28302.1"/>
    </source>
</evidence>
<dbReference type="Pfam" id="PF19381">
    <property type="entry name" value="DUF5956"/>
    <property type="match status" value="1"/>
</dbReference>
<protein>
    <submittedName>
        <fullName evidence="2">Uncharacterized protein</fullName>
    </submittedName>
</protein>
<dbReference type="Proteomes" id="UP000653076">
    <property type="component" value="Unassembled WGS sequence"/>
</dbReference>
<keyword evidence="3" id="KW-1185">Reference proteome</keyword>
<comment type="caution">
    <text evidence="2">The sequence shown here is derived from an EMBL/GenBank/DDBJ whole genome shotgun (WGS) entry which is preliminary data.</text>
</comment>
<evidence type="ECO:0000313" key="3">
    <source>
        <dbReference type="Proteomes" id="UP000653076"/>
    </source>
</evidence>
<dbReference type="EMBL" id="BOPC01000045">
    <property type="protein sequence ID" value="GIJ28302.1"/>
    <property type="molecule type" value="Genomic_DNA"/>
</dbReference>
<evidence type="ECO:0000256" key="1">
    <source>
        <dbReference type="SAM" id="MobiDB-lite"/>
    </source>
</evidence>
<dbReference type="RefSeq" id="WP_204035823.1">
    <property type="nucleotide sequence ID" value="NZ_BOPC01000045.1"/>
</dbReference>
<feature type="region of interest" description="Disordered" evidence="1">
    <location>
        <begin position="1"/>
        <end position="22"/>
    </location>
</feature>
<sequence length="157" mass="16855">MSDAETSAGGWNDVPLMPAPPATTDNREWFELPESTWGALVGWTAGTARMARVLDRVESHSTVITTSGPTGDDREVRPRTLDEQAGVDATINEYLQACGAPARPPGYRWFLRLPVGYSEARLWAEVNEALPPSAIYPADVAPRVAAIVAGMYAGAGR</sequence>